<sequence length="464" mass="51465">MWFVRFLLRLLLGLILFVLLLVSISLIPVDETPYQQMPYYAQTKQRLTQLPAPPAAKTPLRAGWAKANITPPYTTPTGGYGERRGRHWRIVSDSIWARAIVFDNGSTRAVLIGLDLLITPPTVVEQLKKRLPELGLRWENVYSGTIHSHNSVGGWAPGVVGQLIAGDYDERIVTRITEGILTAIRNAQANMAPAQVGYGETDASDHIYNRIGFSGPTGPLDGAVRLIKLQKQDGTSALICSFAGHATLFEGDNGDYLSRDYPGSLVDRLERKTATFALFLGGPMGSTGPQARGKTDFQEIRNYAGDLALRIERIAPTIQPRPDSTLAILTLPLSLREPHPRVLGDCRIRPWFFHNLYGDYPSDLKALRIGSTVLLGTPCDFSGELAVELQPAARQRGLNLMITSFNGGYIGYVTPDRYYNRITYETRDMNWFGPYNGDYFKEMMTGLLAKIEAYQPKSVQAVSN</sequence>
<dbReference type="Pfam" id="PF04734">
    <property type="entry name" value="Ceramidase_alk"/>
    <property type="match status" value="1"/>
</dbReference>
<evidence type="ECO:0000259" key="1">
    <source>
        <dbReference type="Pfam" id="PF04734"/>
    </source>
</evidence>
<name>A0A1P9X3K5_9BACT</name>
<proteinExistence type="predicted"/>
<dbReference type="STRING" id="1178516.AWR27_24575"/>
<reference evidence="2 3" key="1">
    <citation type="submission" date="2016-01" db="EMBL/GenBank/DDBJ databases">
        <authorList>
            <person name="Oliw E.H."/>
        </authorList>
    </citation>
    <scope>NUCLEOTIDE SEQUENCE [LARGE SCALE GENOMIC DNA]</scope>
    <source>
        <strain evidence="2 3">DY10</strain>
    </source>
</reference>
<feature type="domain" description="Neutral/alkaline non-lysosomal ceramidase N-terminal" evidence="1">
    <location>
        <begin position="63"/>
        <end position="214"/>
    </location>
</feature>
<dbReference type="Proteomes" id="UP000187941">
    <property type="component" value="Chromosome"/>
</dbReference>
<protein>
    <recommendedName>
        <fullName evidence="1">Neutral/alkaline non-lysosomal ceramidase N-terminal domain-containing protein</fullName>
    </recommendedName>
</protein>
<gene>
    <name evidence="2" type="ORF">AWR27_24575</name>
</gene>
<dbReference type="KEGG" id="smon:AWR27_24575"/>
<organism evidence="2 3">
    <name type="scientific">Spirosoma montaniterrae</name>
    <dbReference type="NCBI Taxonomy" id="1178516"/>
    <lineage>
        <taxon>Bacteria</taxon>
        <taxon>Pseudomonadati</taxon>
        <taxon>Bacteroidota</taxon>
        <taxon>Cytophagia</taxon>
        <taxon>Cytophagales</taxon>
        <taxon>Cytophagaceae</taxon>
        <taxon>Spirosoma</taxon>
    </lineage>
</organism>
<dbReference type="EMBL" id="CP014263">
    <property type="protein sequence ID" value="AQG82188.1"/>
    <property type="molecule type" value="Genomic_DNA"/>
</dbReference>
<dbReference type="AlphaFoldDB" id="A0A1P9X3K5"/>
<dbReference type="OrthoDB" id="926204at2"/>
<evidence type="ECO:0000313" key="3">
    <source>
        <dbReference type="Proteomes" id="UP000187941"/>
    </source>
</evidence>
<accession>A0A1P9X3K5</accession>
<dbReference type="InterPro" id="IPR031329">
    <property type="entry name" value="NEUT/ALK_ceramidase_N"/>
</dbReference>
<keyword evidence="3" id="KW-1185">Reference proteome</keyword>
<evidence type="ECO:0000313" key="2">
    <source>
        <dbReference type="EMBL" id="AQG82188.1"/>
    </source>
</evidence>